<dbReference type="EMBL" id="CADEBC010000428">
    <property type="protein sequence ID" value="CAB3230586.1"/>
    <property type="molecule type" value="Genomic_DNA"/>
</dbReference>
<dbReference type="PANTHER" id="PTHR10913:SF45">
    <property type="entry name" value="FOLLISTATIN, ISOFORM A-RELATED"/>
    <property type="match status" value="1"/>
</dbReference>
<protein>
    <recommendedName>
        <fullName evidence="5">Kazal-like domain-containing protein</fullName>
    </recommendedName>
</protein>
<feature type="domain" description="Kazal-like" evidence="5">
    <location>
        <begin position="70"/>
        <end position="106"/>
    </location>
</feature>
<keyword evidence="3" id="KW-1015">Disulfide bond</keyword>
<dbReference type="OrthoDB" id="126772at2759"/>
<name>A0A8S0ZD53_ARCPL</name>
<feature type="signal peptide" evidence="4">
    <location>
        <begin position="1"/>
        <end position="21"/>
    </location>
</feature>
<dbReference type="Pfam" id="PF00050">
    <property type="entry name" value="Kazal_1"/>
    <property type="match status" value="2"/>
</dbReference>
<keyword evidence="1" id="KW-0646">Protease inhibitor</keyword>
<dbReference type="AlphaFoldDB" id="A0A8S0ZD53"/>
<evidence type="ECO:0000313" key="7">
    <source>
        <dbReference type="Proteomes" id="UP000494106"/>
    </source>
</evidence>
<dbReference type="Gene3D" id="3.30.60.30">
    <property type="match status" value="3"/>
</dbReference>
<dbReference type="Proteomes" id="UP000494106">
    <property type="component" value="Unassembled WGS sequence"/>
</dbReference>
<gene>
    <name evidence="6" type="ORF">APLA_LOCUS4265</name>
</gene>
<feature type="domain" description="Kazal-like" evidence="5">
    <location>
        <begin position="19"/>
        <end position="69"/>
    </location>
</feature>
<reference evidence="6 7" key="1">
    <citation type="submission" date="2020-04" db="EMBL/GenBank/DDBJ databases">
        <authorList>
            <person name="Wallbank WR R."/>
            <person name="Pardo Diaz C."/>
            <person name="Kozak K."/>
            <person name="Martin S."/>
            <person name="Jiggins C."/>
            <person name="Moest M."/>
            <person name="Warren A I."/>
            <person name="Byers J.R.P. K."/>
            <person name="Montejo-Kovacevich G."/>
            <person name="Yen C E."/>
        </authorList>
    </citation>
    <scope>NUCLEOTIDE SEQUENCE [LARGE SCALE GENOMIC DNA]</scope>
</reference>
<dbReference type="Pfam" id="PF07648">
    <property type="entry name" value="Kazal_2"/>
    <property type="match status" value="1"/>
</dbReference>
<dbReference type="FunFam" id="3.30.60.30:FF:000067">
    <property type="entry name" value="Thrombin inhibitor rhodniin"/>
    <property type="match status" value="1"/>
</dbReference>
<dbReference type="InterPro" id="IPR050653">
    <property type="entry name" value="Prot_Inhib_GrowthFact_Antg"/>
</dbReference>
<dbReference type="InterPro" id="IPR036058">
    <property type="entry name" value="Kazal_dom_sf"/>
</dbReference>
<dbReference type="InterPro" id="IPR002350">
    <property type="entry name" value="Kazal_dom"/>
</dbReference>
<dbReference type="GO" id="GO:0005576">
    <property type="term" value="C:extracellular region"/>
    <property type="evidence" value="ECO:0007669"/>
    <property type="project" value="TreeGrafter"/>
</dbReference>
<dbReference type="CDD" id="cd00104">
    <property type="entry name" value="KAZAL_FS"/>
    <property type="match status" value="3"/>
</dbReference>
<evidence type="ECO:0000259" key="5">
    <source>
        <dbReference type="PROSITE" id="PS51465"/>
    </source>
</evidence>
<dbReference type="SUPFAM" id="SSF100895">
    <property type="entry name" value="Kazal-type serine protease inhibitors"/>
    <property type="match status" value="3"/>
</dbReference>
<comment type="caution">
    <text evidence="6">The sequence shown here is derived from an EMBL/GenBank/DDBJ whole genome shotgun (WGS) entry which is preliminary data.</text>
</comment>
<evidence type="ECO:0000313" key="6">
    <source>
        <dbReference type="EMBL" id="CAB3230586.1"/>
    </source>
</evidence>
<accession>A0A8S0ZD53</accession>
<dbReference type="PANTHER" id="PTHR10913">
    <property type="entry name" value="FOLLISTATIN-RELATED"/>
    <property type="match status" value="1"/>
</dbReference>
<evidence type="ECO:0000256" key="3">
    <source>
        <dbReference type="ARBA" id="ARBA00023157"/>
    </source>
</evidence>
<dbReference type="SMART" id="SM00280">
    <property type="entry name" value="KAZAL"/>
    <property type="match status" value="3"/>
</dbReference>
<dbReference type="GO" id="GO:0004867">
    <property type="term" value="F:serine-type endopeptidase inhibitor activity"/>
    <property type="evidence" value="ECO:0007669"/>
    <property type="project" value="UniProtKB-KW"/>
</dbReference>
<proteinExistence type="predicted"/>
<evidence type="ECO:0000256" key="4">
    <source>
        <dbReference type="SAM" id="SignalP"/>
    </source>
</evidence>
<feature type="domain" description="Kazal-like" evidence="5">
    <location>
        <begin position="111"/>
        <end position="163"/>
    </location>
</feature>
<dbReference type="PROSITE" id="PS51465">
    <property type="entry name" value="KAZAL_2"/>
    <property type="match status" value="3"/>
</dbReference>
<organism evidence="6 7">
    <name type="scientific">Arctia plantaginis</name>
    <name type="common">Wood tiger moth</name>
    <name type="synonym">Phalaena plantaginis</name>
    <dbReference type="NCBI Taxonomy" id="874455"/>
    <lineage>
        <taxon>Eukaryota</taxon>
        <taxon>Metazoa</taxon>
        <taxon>Ecdysozoa</taxon>
        <taxon>Arthropoda</taxon>
        <taxon>Hexapoda</taxon>
        <taxon>Insecta</taxon>
        <taxon>Pterygota</taxon>
        <taxon>Neoptera</taxon>
        <taxon>Endopterygota</taxon>
        <taxon>Lepidoptera</taxon>
        <taxon>Glossata</taxon>
        <taxon>Ditrysia</taxon>
        <taxon>Noctuoidea</taxon>
        <taxon>Erebidae</taxon>
        <taxon>Arctiinae</taxon>
        <taxon>Arctia</taxon>
    </lineage>
</organism>
<evidence type="ECO:0000256" key="2">
    <source>
        <dbReference type="ARBA" id="ARBA00022900"/>
    </source>
</evidence>
<keyword evidence="4" id="KW-0732">Signal</keyword>
<feature type="chain" id="PRO_5035854230" description="Kazal-like domain-containing protein" evidence="4">
    <location>
        <begin position="22"/>
        <end position="163"/>
    </location>
</feature>
<evidence type="ECO:0000256" key="1">
    <source>
        <dbReference type="ARBA" id="ARBA00022690"/>
    </source>
</evidence>
<dbReference type="PROSITE" id="PS00282">
    <property type="entry name" value="KAZAL_1"/>
    <property type="match status" value="3"/>
</dbReference>
<keyword evidence="7" id="KW-1185">Reference proteome</keyword>
<sequence>MDLKLAIAFIVSAQLWSEIPALGPCDCTRHSQPVCGSDGVTYSNPCVLRCTQATSLRPITLVSEGPCPNQSGSGNCGCSLDYVPVCGSDGNTYPNACHVSCMSINNPSLRVDYEGQCRRNDCSCPAQYQPVCGTNGVTYSNDCELNCATAHDPSLGVAHYSAC</sequence>
<keyword evidence="2" id="KW-0722">Serine protease inhibitor</keyword>